<dbReference type="SUPFAM" id="SSF52172">
    <property type="entry name" value="CheY-like"/>
    <property type="match status" value="1"/>
</dbReference>
<dbReference type="EMBL" id="BAABFB010000066">
    <property type="protein sequence ID" value="GAA4486804.1"/>
    <property type="molecule type" value="Genomic_DNA"/>
</dbReference>
<dbReference type="PANTHER" id="PTHR45526">
    <property type="entry name" value="TRANSCRIPTIONAL REGULATORY PROTEIN DPIA"/>
    <property type="match status" value="1"/>
</dbReference>
<organism evidence="12 13">
    <name type="scientific">Rhodococcus olei</name>
    <dbReference type="NCBI Taxonomy" id="2161675"/>
    <lineage>
        <taxon>Bacteria</taxon>
        <taxon>Bacillati</taxon>
        <taxon>Actinomycetota</taxon>
        <taxon>Actinomycetes</taxon>
        <taxon>Mycobacteriales</taxon>
        <taxon>Nocardiaceae</taxon>
        <taxon>Rhodococcus</taxon>
    </lineage>
</organism>
<dbReference type="RefSeq" id="WP_345350270.1">
    <property type="nucleotide sequence ID" value="NZ_BAABFB010000066.1"/>
</dbReference>
<evidence type="ECO:0000256" key="6">
    <source>
        <dbReference type="ARBA" id="ARBA00023125"/>
    </source>
</evidence>
<keyword evidence="7 9" id="KW-0010">Activator</keyword>
<feature type="modified residue" description="4-aspartylphosphate" evidence="10">
    <location>
        <position position="59"/>
    </location>
</feature>
<dbReference type="InterPro" id="IPR011006">
    <property type="entry name" value="CheY-like_superfamily"/>
</dbReference>
<evidence type="ECO:0000256" key="3">
    <source>
        <dbReference type="ARBA" id="ARBA00022553"/>
    </source>
</evidence>
<feature type="domain" description="Response regulatory" evidence="11">
    <location>
        <begin position="3"/>
        <end position="124"/>
    </location>
</feature>
<evidence type="ECO:0000256" key="5">
    <source>
        <dbReference type="ARBA" id="ARBA00023015"/>
    </source>
</evidence>
<dbReference type="InterPro" id="IPR048714">
    <property type="entry name" value="DpiA-like_HTH"/>
</dbReference>
<evidence type="ECO:0000256" key="2">
    <source>
        <dbReference type="ARBA" id="ARBA00022490"/>
    </source>
</evidence>
<dbReference type="Proteomes" id="UP001501183">
    <property type="component" value="Unassembled WGS sequence"/>
</dbReference>
<keyword evidence="8 9" id="KW-0804">Transcription</keyword>
<dbReference type="PROSITE" id="PS50110">
    <property type="entry name" value="RESPONSE_REGULATORY"/>
    <property type="match status" value="1"/>
</dbReference>
<keyword evidence="2 9" id="KW-0963">Cytoplasm</keyword>
<dbReference type="Gene3D" id="1.10.10.10">
    <property type="entry name" value="Winged helix-like DNA-binding domain superfamily/Winged helix DNA-binding domain"/>
    <property type="match status" value="1"/>
</dbReference>
<accession>A0ABP8PFQ6</accession>
<protein>
    <recommendedName>
        <fullName evidence="9">Transcriptional regulatory protein</fullName>
    </recommendedName>
</protein>
<dbReference type="Pfam" id="PF20714">
    <property type="entry name" value="HTH_64"/>
    <property type="match status" value="1"/>
</dbReference>
<evidence type="ECO:0000313" key="13">
    <source>
        <dbReference type="Proteomes" id="UP001501183"/>
    </source>
</evidence>
<dbReference type="InterPro" id="IPR024187">
    <property type="entry name" value="Sig_transdc_resp-reg_cit/mal"/>
</dbReference>
<evidence type="ECO:0000256" key="9">
    <source>
        <dbReference type="PIRNR" id="PIRNR006171"/>
    </source>
</evidence>
<keyword evidence="3 10" id="KW-0597">Phosphoprotein</keyword>
<evidence type="ECO:0000259" key="11">
    <source>
        <dbReference type="PROSITE" id="PS50110"/>
    </source>
</evidence>
<dbReference type="InterPro" id="IPR036390">
    <property type="entry name" value="WH_DNA-bd_sf"/>
</dbReference>
<evidence type="ECO:0000313" key="12">
    <source>
        <dbReference type="EMBL" id="GAA4486804.1"/>
    </source>
</evidence>
<dbReference type="PIRSF" id="PIRSF006171">
    <property type="entry name" value="RR_citrat_malat"/>
    <property type="match status" value="1"/>
</dbReference>
<sequence>MIRVLIVEDEPLIAQAHREYLDRLPEFTVHDVVHTGSAALRVAQAAERDGRPVDLVLLDIGLPDTSGLDVAAALGLLRPSPDIIAVTSARELEVVRTAVARGVVLYLLKPFTFAGLRDKLDRYLAYRSAITDDQGPVTAAGQLDIDRAMAALRGTSPASTSPKGVAPRTLDAVARSVRGADGPLTAAEVGAAVGVSRVTAWRYLERLADDGVLVRETEYGRAGRPQVRYRCAPGHPRP</sequence>
<comment type="subcellular location">
    <subcellularLocation>
        <location evidence="1 9">Cytoplasm</location>
    </subcellularLocation>
</comment>
<dbReference type="PANTHER" id="PTHR45526:SF1">
    <property type="entry name" value="TRANSCRIPTIONAL REGULATORY PROTEIN DCUR-RELATED"/>
    <property type="match status" value="1"/>
</dbReference>
<evidence type="ECO:0000256" key="8">
    <source>
        <dbReference type="ARBA" id="ARBA00023163"/>
    </source>
</evidence>
<evidence type="ECO:0000256" key="7">
    <source>
        <dbReference type="ARBA" id="ARBA00023159"/>
    </source>
</evidence>
<keyword evidence="5 9" id="KW-0805">Transcription regulation</keyword>
<comment type="caution">
    <text evidence="12">The sequence shown here is derived from an EMBL/GenBank/DDBJ whole genome shotgun (WGS) entry which is preliminary data.</text>
</comment>
<dbReference type="SMART" id="SM00448">
    <property type="entry name" value="REC"/>
    <property type="match status" value="1"/>
</dbReference>
<proteinExistence type="predicted"/>
<dbReference type="Pfam" id="PF00072">
    <property type="entry name" value="Response_reg"/>
    <property type="match status" value="1"/>
</dbReference>
<keyword evidence="4 9" id="KW-0902">Two-component regulatory system</keyword>
<dbReference type="Gene3D" id="3.40.50.2300">
    <property type="match status" value="1"/>
</dbReference>
<dbReference type="InterPro" id="IPR036388">
    <property type="entry name" value="WH-like_DNA-bd_sf"/>
</dbReference>
<evidence type="ECO:0000256" key="4">
    <source>
        <dbReference type="ARBA" id="ARBA00023012"/>
    </source>
</evidence>
<gene>
    <name evidence="12" type="ORF">GCM10023094_44010</name>
</gene>
<reference evidence="13" key="1">
    <citation type="journal article" date="2019" name="Int. J. Syst. Evol. Microbiol.">
        <title>The Global Catalogue of Microorganisms (GCM) 10K type strain sequencing project: providing services to taxonomists for standard genome sequencing and annotation.</title>
        <authorList>
            <consortium name="The Broad Institute Genomics Platform"/>
            <consortium name="The Broad Institute Genome Sequencing Center for Infectious Disease"/>
            <person name="Wu L."/>
            <person name="Ma J."/>
        </authorList>
    </citation>
    <scope>NUCLEOTIDE SEQUENCE [LARGE SCALE GENOMIC DNA]</scope>
    <source>
        <strain evidence="13">JCM 32206</strain>
    </source>
</reference>
<evidence type="ECO:0000256" key="10">
    <source>
        <dbReference type="PROSITE-ProRule" id="PRU00169"/>
    </source>
</evidence>
<dbReference type="SUPFAM" id="SSF46785">
    <property type="entry name" value="Winged helix' DNA-binding domain"/>
    <property type="match status" value="1"/>
</dbReference>
<dbReference type="InterPro" id="IPR001789">
    <property type="entry name" value="Sig_transdc_resp-reg_receiver"/>
</dbReference>
<dbReference type="InterPro" id="IPR051271">
    <property type="entry name" value="2C-system_Tx_regulators"/>
</dbReference>
<keyword evidence="6 9" id="KW-0238">DNA-binding</keyword>
<name>A0ABP8PFQ6_9NOCA</name>
<keyword evidence="13" id="KW-1185">Reference proteome</keyword>
<evidence type="ECO:0000256" key="1">
    <source>
        <dbReference type="ARBA" id="ARBA00004496"/>
    </source>
</evidence>